<dbReference type="AlphaFoldDB" id="A0A382GKK3"/>
<reference evidence="1" key="1">
    <citation type="submission" date="2018-05" db="EMBL/GenBank/DDBJ databases">
        <authorList>
            <person name="Lanie J.A."/>
            <person name="Ng W.-L."/>
            <person name="Kazmierczak K.M."/>
            <person name="Andrzejewski T.M."/>
            <person name="Davidsen T.M."/>
            <person name="Wayne K.J."/>
            <person name="Tettelin H."/>
            <person name="Glass J.I."/>
            <person name="Rusch D."/>
            <person name="Podicherti R."/>
            <person name="Tsui H.-C.T."/>
            <person name="Winkler M.E."/>
        </authorList>
    </citation>
    <scope>NUCLEOTIDE SEQUENCE</scope>
</reference>
<organism evidence="1">
    <name type="scientific">marine metagenome</name>
    <dbReference type="NCBI Taxonomy" id="408172"/>
    <lineage>
        <taxon>unclassified sequences</taxon>
        <taxon>metagenomes</taxon>
        <taxon>ecological metagenomes</taxon>
    </lineage>
</organism>
<protein>
    <submittedName>
        <fullName evidence="1">Uncharacterized protein</fullName>
    </submittedName>
</protein>
<evidence type="ECO:0000313" key="1">
    <source>
        <dbReference type="EMBL" id="SVB75696.1"/>
    </source>
</evidence>
<sequence>MNNNEHITLVDVREKMERVGFCNKS</sequence>
<proteinExistence type="predicted"/>
<dbReference type="EMBL" id="UINC01056082">
    <property type="protein sequence ID" value="SVB75696.1"/>
    <property type="molecule type" value="Genomic_DNA"/>
</dbReference>
<gene>
    <name evidence="1" type="ORF">METZ01_LOCUS228550</name>
</gene>
<name>A0A382GKK3_9ZZZZ</name>
<accession>A0A382GKK3</accession>